<evidence type="ECO:0000313" key="3">
    <source>
        <dbReference type="Proteomes" id="UP000287563"/>
    </source>
</evidence>
<dbReference type="Gene3D" id="2.60.120.10">
    <property type="entry name" value="Jelly Rolls"/>
    <property type="match status" value="1"/>
</dbReference>
<dbReference type="CDD" id="cd00038">
    <property type="entry name" value="CAP_ED"/>
    <property type="match status" value="1"/>
</dbReference>
<dbReference type="SUPFAM" id="SSF51206">
    <property type="entry name" value="cAMP-binding domain-like"/>
    <property type="match status" value="1"/>
</dbReference>
<keyword evidence="3" id="KW-1185">Reference proteome</keyword>
<accession>A0A3S3R5S6</accession>
<dbReference type="OrthoDB" id="9798104at2"/>
<protein>
    <submittedName>
        <fullName evidence="2">Crp/Fnr family transcriptional regulator</fullName>
    </submittedName>
</protein>
<dbReference type="EMBL" id="RJLM01000020">
    <property type="protein sequence ID" value="RWX53003.1"/>
    <property type="molecule type" value="Genomic_DNA"/>
</dbReference>
<dbReference type="InterPro" id="IPR018490">
    <property type="entry name" value="cNMP-bd_dom_sf"/>
</dbReference>
<feature type="domain" description="Cyclic nucleotide-binding" evidence="1">
    <location>
        <begin position="30"/>
        <end position="113"/>
    </location>
</feature>
<sequence>MNEVLQAFLCQLGASPETIQDAVTAAEPMELPTRHVLLNQGEQPAYCYFLLDGLCHACYLTAEGKQFSKEFYWDQDVLIGFESLINDMPSPFLLETLSASKLLALPVSLLQRWREQKNPLYIRLLERQLSYKEQKERFMLMHSPEERYQLFTSSFPELLSRIADYQIASYLGITPISLSRIKKRLEDVE</sequence>
<dbReference type="Pfam" id="PF00027">
    <property type="entry name" value="cNMP_binding"/>
    <property type="match status" value="1"/>
</dbReference>
<dbReference type="Proteomes" id="UP000287563">
    <property type="component" value="Unassembled WGS sequence"/>
</dbReference>
<dbReference type="InterPro" id="IPR000595">
    <property type="entry name" value="cNMP-bd_dom"/>
</dbReference>
<name>A0A3S3R5S6_9GAMM</name>
<proteinExistence type="predicted"/>
<dbReference type="InterPro" id="IPR014710">
    <property type="entry name" value="RmlC-like_jellyroll"/>
</dbReference>
<evidence type="ECO:0000313" key="2">
    <source>
        <dbReference type="EMBL" id="RWX53003.1"/>
    </source>
</evidence>
<reference evidence="2 3" key="1">
    <citation type="submission" date="2018-11" db="EMBL/GenBank/DDBJ databases">
        <title>Photobacterium sp. BEI247 sp. nov., a marine bacterium isolated from Yongle Blue Hole in the South China Sea.</title>
        <authorList>
            <person name="Wang X."/>
        </authorList>
    </citation>
    <scope>NUCLEOTIDE SEQUENCE [LARGE SCALE GENOMIC DNA]</scope>
    <source>
        <strain evidence="3">BEI247</strain>
    </source>
</reference>
<dbReference type="RefSeq" id="WP_128786388.1">
    <property type="nucleotide sequence ID" value="NZ_JAKJSG010000038.1"/>
</dbReference>
<comment type="caution">
    <text evidence="2">The sequence shown here is derived from an EMBL/GenBank/DDBJ whole genome shotgun (WGS) entry which is preliminary data.</text>
</comment>
<dbReference type="AlphaFoldDB" id="A0A3S3R5S6"/>
<evidence type="ECO:0000259" key="1">
    <source>
        <dbReference type="Pfam" id="PF00027"/>
    </source>
</evidence>
<organism evidence="2 3">
    <name type="scientific">Photobacterium chitinilyticum</name>
    <dbReference type="NCBI Taxonomy" id="2485123"/>
    <lineage>
        <taxon>Bacteria</taxon>
        <taxon>Pseudomonadati</taxon>
        <taxon>Pseudomonadota</taxon>
        <taxon>Gammaproteobacteria</taxon>
        <taxon>Vibrionales</taxon>
        <taxon>Vibrionaceae</taxon>
        <taxon>Photobacterium</taxon>
    </lineage>
</organism>
<gene>
    <name evidence="2" type="ORF">EDI28_24040</name>
</gene>